<dbReference type="EMBL" id="JADKPO010000001">
    <property type="protein sequence ID" value="MBF4766203.1"/>
    <property type="molecule type" value="Genomic_DNA"/>
</dbReference>
<gene>
    <name evidence="7" type="ORF">ISU10_00295</name>
</gene>
<comment type="caution">
    <text evidence="7">The sequence shown here is derived from an EMBL/GenBank/DDBJ whole genome shotgun (WGS) entry which is preliminary data.</text>
</comment>
<dbReference type="PANTHER" id="PTHR46056:SF12">
    <property type="entry name" value="LONG-CHAIN-ALCOHOL OXIDASE"/>
    <property type="match status" value="1"/>
</dbReference>
<evidence type="ECO:0000259" key="5">
    <source>
        <dbReference type="Pfam" id="PF00732"/>
    </source>
</evidence>
<organism evidence="7 8">
    <name type="scientific">Nocardioides agariphilus</name>
    <dbReference type="NCBI Taxonomy" id="433664"/>
    <lineage>
        <taxon>Bacteria</taxon>
        <taxon>Bacillati</taxon>
        <taxon>Actinomycetota</taxon>
        <taxon>Actinomycetes</taxon>
        <taxon>Propionibacteriales</taxon>
        <taxon>Nocardioidaceae</taxon>
        <taxon>Nocardioides</taxon>
    </lineage>
</organism>
<dbReference type="AlphaFoldDB" id="A0A930VGJ6"/>
<protein>
    <submittedName>
        <fullName evidence="7">GMC family oxidoreductase</fullName>
    </submittedName>
</protein>
<dbReference type="PANTHER" id="PTHR46056">
    <property type="entry name" value="LONG-CHAIN-ALCOHOL OXIDASE"/>
    <property type="match status" value="1"/>
</dbReference>
<accession>A0A930VGJ6</accession>
<keyword evidence="4" id="KW-0560">Oxidoreductase</keyword>
<evidence type="ECO:0000313" key="8">
    <source>
        <dbReference type="Proteomes" id="UP000660668"/>
    </source>
</evidence>
<dbReference type="Proteomes" id="UP000660668">
    <property type="component" value="Unassembled WGS sequence"/>
</dbReference>
<feature type="domain" description="Glucose-methanol-choline oxidoreductase C-terminal" evidence="6">
    <location>
        <begin position="399"/>
        <end position="515"/>
    </location>
</feature>
<dbReference type="Pfam" id="PF00732">
    <property type="entry name" value="GMC_oxred_N"/>
    <property type="match status" value="1"/>
</dbReference>
<evidence type="ECO:0000256" key="3">
    <source>
        <dbReference type="ARBA" id="ARBA00022827"/>
    </source>
</evidence>
<comment type="similarity">
    <text evidence="1">Belongs to the GMC oxidoreductase family.</text>
</comment>
<evidence type="ECO:0000256" key="4">
    <source>
        <dbReference type="ARBA" id="ARBA00023002"/>
    </source>
</evidence>
<feature type="domain" description="Glucose-methanol-choline oxidoreductase N-terminal" evidence="5">
    <location>
        <begin position="82"/>
        <end position="302"/>
    </location>
</feature>
<dbReference type="InterPro" id="IPR036188">
    <property type="entry name" value="FAD/NAD-bd_sf"/>
</dbReference>
<sequence>MASRKEYKLNEPVDVLVIGTGAGGGNVIRELCLNGVEVVALEAGPRFDPERDFVNDELTMFNKLSSTDAIIPAGDSVGAFPVWTVKGVGGSTVHWTGNSLRAREHELRARSVYGDIDGASLTDWPLTLEELNPYYEQAERYFGVTGRVQPLQRTNANVAAIKPGADKLGLNLRATPIGVNAHGPYDGRAQCTQRGHCMQGCSNGAMWSTLTEAIPKAEKTGWLDLRTGCQALTINLDASGRAKSVTYARADGTTEEQAAKMVVVAGNSINTPRLLLNSATSTAPDGLANSSGQVGRNFMCHVTGTSFALMPHEVHAYKGITTTGMIDDFSGNAPDQVGYVGGFNFVTVSMGMATLSIFAQPGSLISKPGSRGNWGTDLVHLMDNYTHLAGLHFVGEDMPNPNNGVTLHPTTKDAFGMPVAVLEYNDHPNNASMRRRGWAKATEIFEAAGAEEVIEVPPFPDTHLLGTCRMGDDPATSVVDGYGRAHDVENLFIADGSVFPTSTAENPSLTISALAIRQAQHIMSIMAGEED</sequence>
<dbReference type="SUPFAM" id="SSF54373">
    <property type="entry name" value="FAD-linked reductases, C-terminal domain"/>
    <property type="match status" value="1"/>
</dbReference>
<evidence type="ECO:0000256" key="2">
    <source>
        <dbReference type="ARBA" id="ARBA00022630"/>
    </source>
</evidence>
<dbReference type="GO" id="GO:0016614">
    <property type="term" value="F:oxidoreductase activity, acting on CH-OH group of donors"/>
    <property type="evidence" value="ECO:0007669"/>
    <property type="project" value="InterPro"/>
</dbReference>
<dbReference type="GO" id="GO:0050660">
    <property type="term" value="F:flavin adenine dinucleotide binding"/>
    <property type="evidence" value="ECO:0007669"/>
    <property type="project" value="InterPro"/>
</dbReference>
<dbReference type="InterPro" id="IPR007867">
    <property type="entry name" value="GMC_OxRtase_C"/>
</dbReference>
<dbReference type="Gene3D" id="3.50.50.60">
    <property type="entry name" value="FAD/NAD(P)-binding domain"/>
    <property type="match status" value="2"/>
</dbReference>
<keyword evidence="8" id="KW-1185">Reference proteome</keyword>
<keyword evidence="3" id="KW-0274">FAD</keyword>
<dbReference type="RefSeq" id="WP_194694362.1">
    <property type="nucleotide sequence ID" value="NZ_JADKPO010000001.1"/>
</dbReference>
<evidence type="ECO:0000259" key="6">
    <source>
        <dbReference type="Pfam" id="PF05199"/>
    </source>
</evidence>
<keyword evidence="2" id="KW-0285">Flavoprotein</keyword>
<reference evidence="7" key="1">
    <citation type="submission" date="2020-11" db="EMBL/GenBank/DDBJ databases">
        <title>Nocardioides cynanchi sp. nov., isolated from soil of rhizosphere of Cynanchum wilfordii.</title>
        <authorList>
            <person name="Lee J.-S."/>
            <person name="Suh M.K."/>
            <person name="Kim J.-S."/>
        </authorList>
    </citation>
    <scope>NUCLEOTIDE SEQUENCE</scope>
    <source>
        <strain evidence="7">KCTC 19276</strain>
    </source>
</reference>
<dbReference type="SUPFAM" id="SSF51905">
    <property type="entry name" value="FAD/NAD(P)-binding domain"/>
    <property type="match status" value="1"/>
</dbReference>
<evidence type="ECO:0000313" key="7">
    <source>
        <dbReference type="EMBL" id="MBF4766203.1"/>
    </source>
</evidence>
<evidence type="ECO:0000256" key="1">
    <source>
        <dbReference type="ARBA" id="ARBA00010790"/>
    </source>
</evidence>
<dbReference type="InterPro" id="IPR000172">
    <property type="entry name" value="GMC_OxRdtase_N"/>
</dbReference>
<dbReference type="Pfam" id="PF05199">
    <property type="entry name" value="GMC_oxred_C"/>
    <property type="match status" value="1"/>
</dbReference>
<name>A0A930VGJ6_9ACTN</name>
<proteinExistence type="inferred from homology"/>